<dbReference type="PANTHER" id="PTHR21666:SF289">
    <property type="entry name" value="L-ALA--D-GLU ENDOPEPTIDASE"/>
    <property type="match status" value="1"/>
</dbReference>
<dbReference type="Proteomes" id="UP000181942">
    <property type="component" value="Unassembled WGS sequence"/>
</dbReference>
<keyword evidence="1" id="KW-0732">Signal</keyword>
<organism evidence="5 6">
    <name type="scientific">Streptomyces mirabilis</name>
    <dbReference type="NCBI Taxonomy" id="68239"/>
    <lineage>
        <taxon>Bacteria</taxon>
        <taxon>Bacillati</taxon>
        <taxon>Actinomycetota</taxon>
        <taxon>Actinomycetes</taxon>
        <taxon>Kitasatosporales</taxon>
        <taxon>Streptomycetaceae</taxon>
        <taxon>Streptomyces</taxon>
    </lineage>
</organism>
<keyword evidence="3" id="KW-0472">Membrane</keyword>
<feature type="transmembrane region" description="Helical" evidence="3">
    <location>
        <begin position="26"/>
        <end position="46"/>
    </location>
</feature>
<keyword evidence="3" id="KW-0812">Transmembrane</keyword>
<dbReference type="Pfam" id="PF01551">
    <property type="entry name" value="Peptidase_M23"/>
    <property type="match status" value="1"/>
</dbReference>
<dbReference type="InterPro" id="IPR016047">
    <property type="entry name" value="M23ase_b-sheet_dom"/>
</dbReference>
<evidence type="ECO:0000256" key="2">
    <source>
        <dbReference type="SAM" id="MobiDB-lite"/>
    </source>
</evidence>
<dbReference type="AlphaFoldDB" id="A0A1I2X581"/>
<dbReference type="CDD" id="cd12797">
    <property type="entry name" value="M23_peptidase"/>
    <property type="match status" value="1"/>
</dbReference>
<evidence type="ECO:0000313" key="6">
    <source>
        <dbReference type="Proteomes" id="UP000181942"/>
    </source>
</evidence>
<dbReference type="SUPFAM" id="SSF51261">
    <property type="entry name" value="Duplicated hybrid motif"/>
    <property type="match status" value="1"/>
</dbReference>
<feature type="region of interest" description="Disordered" evidence="2">
    <location>
        <begin position="1"/>
        <end position="21"/>
    </location>
</feature>
<dbReference type="InterPro" id="IPR050570">
    <property type="entry name" value="Cell_wall_metabolism_enzyme"/>
</dbReference>
<proteinExistence type="predicted"/>
<evidence type="ECO:0000313" key="5">
    <source>
        <dbReference type="EMBL" id="SFH07846.1"/>
    </source>
</evidence>
<accession>A0A1I2X581</accession>
<dbReference type="InterPro" id="IPR011055">
    <property type="entry name" value="Dup_hybrid_motif"/>
</dbReference>
<dbReference type="Gene3D" id="1.10.530.10">
    <property type="match status" value="1"/>
</dbReference>
<dbReference type="InterPro" id="IPR023346">
    <property type="entry name" value="Lysozyme-like_dom_sf"/>
</dbReference>
<feature type="domain" description="M23ase beta-sheet core" evidence="4">
    <location>
        <begin position="262"/>
        <end position="360"/>
    </location>
</feature>
<dbReference type="SUPFAM" id="SSF53955">
    <property type="entry name" value="Lysozyme-like"/>
    <property type="match status" value="1"/>
</dbReference>
<evidence type="ECO:0000256" key="3">
    <source>
        <dbReference type="SAM" id="Phobius"/>
    </source>
</evidence>
<dbReference type="Gene3D" id="2.70.70.10">
    <property type="entry name" value="Glucose Permease (Domain IIA)"/>
    <property type="match status" value="1"/>
</dbReference>
<keyword evidence="5" id="KW-0378">Hydrolase</keyword>
<dbReference type="GO" id="GO:0004222">
    <property type="term" value="F:metalloendopeptidase activity"/>
    <property type="evidence" value="ECO:0007669"/>
    <property type="project" value="TreeGrafter"/>
</dbReference>
<evidence type="ECO:0000259" key="4">
    <source>
        <dbReference type="Pfam" id="PF01551"/>
    </source>
</evidence>
<dbReference type="EMBL" id="FONR01000042">
    <property type="protein sequence ID" value="SFH07846.1"/>
    <property type="molecule type" value="Genomic_DNA"/>
</dbReference>
<gene>
    <name evidence="5" type="ORF">SAMN02787118_14231</name>
</gene>
<dbReference type="RefSeq" id="WP_256259459.1">
    <property type="nucleotide sequence ID" value="NZ_FONR01000042.1"/>
</dbReference>
<keyword evidence="3" id="KW-1133">Transmembrane helix</keyword>
<name>A0A1I2X581_9ACTN</name>
<reference evidence="5 6" key="1">
    <citation type="submission" date="2016-10" db="EMBL/GenBank/DDBJ databases">
        <authorList>
            <person name="de Groot N.N."/>
        </authorList>
    </citation>
    <scope>NUCLEOTIDE SEQUENCE [LARGE SCALE GENOMIC DNA]</scope>
    <source>
        <strain evidence="5 6">OK461</strain>
    </source>
</reference>
<sequence>MSTRTPESPPEPGAARSRRRRRPGPFTLLVLPGLTAVVGVAVFMTATGRLTTLLSPAPSTNSAVVADGAVAEHVEEAYVPWLRAAAKTCTVLKPSVLAAQIEQRSSWDTDFATLSGETGIAGFTDAQWRTWGKDEDGNQRSSPRDPVDAIAALAREDCALAKKVTRLKTHGTVTGEPLDLTLAAYTVGTDEVTRAGHVPTKARTYVTAVKGLFPRYKTYDRVESGSSGSGAASAVLAPPLTSLVVTSPFGTRQHPLTGVTKLHTGVDFAAPQGAPISAARQGQVVFAAMTKAYGNRIVIDHGTIGGKRLETTYNHLSALQVTSGQSVDAGTVIGFVGSTGLSTGPHLHFEVLVDGTYTDPMPWLAAGS</sequence>
<evidence type="ECO:0000256" key="1">
    <source>
        <dbReference type="ARBA" id="ARBA00022729"/>
    </source>
</evidence>
<protein>
    <submittedName>
        <fullName evidence="5">Murein DD-endopeptidase MepM and murein hydrolase activator NlpD, contain LysM domain</fullName>
    </submittedName>
</protein>
<dbReference type="PANTHER" id="PTHR21666">
    <property type="entry name" value="PEPTIDASE-RELATED"/>
    <property type="match status" value="1"/>
</dbReference>